<accession>A0A3Q9HP98</accession>
<reference evidence="1 2" key="1">
    <citation type="submission" date="2016-07" db="EMBL/GenBank/DDBJ databases">
        <title>Genome and transcriptome analysis of iron-reducing fermentative bacteria Anoxybacter fermentans.</title>
        <authorList>
            <person name="Zeng X."/>
            <person name="Shao Z."/>
        </authorList>
    </citation>
    <scope>NUCLEOTIDE SEQUENCE [LARGE SCALE GENOMIC DNA]</scope>
    <source>
        <strain evidence="1 2">DY22613</strain>
    </source>
</reference>
<dbReference type="AlphaFoldDB" id="A0A3Q9HP98"/>
<keyword evidence="2" id="KW-1185">Reference proteome</keyword>
<gene>
    <name evidence="1" type="ORF">BBF96_03265</name>
</gene>
<dbReference type="Proteomes" id="UP000267250">
    <property type="component" value="Chromosome"/>
</dbReference>
<proteinExistence type="predicted"/>
<evidence type="ECO:0000313" key="1">
    <source>
        <dbReference type="EMBL" id="AZR72484.1"/>
    </source>
</evidence>
<dbReference type="KEGG" id="aft:BBF96_03265"/>
<dbReference type="EMBL" id="CP016379">
    <property type="protein sequence ID" value="AZR72484.1"/>
    <property type="molecule type" value="Genomic_DNA"/>
</dbReference>
<organism evidence="1 2">
    <name type="scientific">Anoxybacter fermentans</name>
    <dbReference type="NCBI Taxonomy" id="1323375"/>
    <lineage>
        <taxon>Bacteria</taxon>
        <taxon>Bacillati</taxon>
        <taxon>Bacillota</taxon>
        <taxon>Clostridia</taxon>
        <taxon>Halanaerobiales</taxon>
        <taxon>Anoxybacter</taxon>
    </lineage>
</organism>
<sequence>MWRTHPISKLFRERFQFLIGRLETFVALRDGQITQFEFQFLIGRLETRLLAMPKEVFFKKFQFLIGRLQTKRNRI</sequence>
<name>A0A3Q9HP98_9FIRM</name>
<protein>
    <submittedName>
        <fullName evidence="1">Uncharacterized protein</fullName>
    </submittedName>
</protein>
<evidence type="ECO:0000313" key="2">
    <source>
        <dbReference type="Proteomes" id="UP000267250"/>
    </source>
</evidence>